<name>E6Q2E3_9ZZZZ</name>
<dbReference type="EMBL" id="CABO01000017">
    <property type="protein sequence ID" value="CBI01353.1"/>
    <property type="molecule type" value="Genomic_DNA"/>
</dbReference>
<organism evidence="1">
    <name type="scientific">mine drainage metagenome</name>
    <dbReference type="NCBI Taxonomy" id="410659"/>
    <lineage>
        <taxon>unclassified sequences</taxon>
        <taxon>metagenomes</taxon>
        <taxon>ecological metagenomes</taxon>
    </lineage>
</organism>
<sequence length="58" mass="6277">MNNRNIAPAQMNADALNVLIQLGLVEVVNVSKADFTVRIARSICPETSTYGSGSRLTR</sequence>
<gene>
    <name evidence="1" type="ORF">CARN4_1787</name>
    <name evidence="2" type="ORF">CARN6_2745</name>
</gene>
<comment type="caution">
    <text evidence="1">The sequence shown here is derived from an EMBL/GenBank/DDBJ whole genome shotgun (WGS) entry which is preliminary data.</text>
</comment>
<reference evidence="1" key="1">
    <citation type="submission" date="2009-10" db="EMBL/GenBank/DDBJ databases">
        <title>Diversity of trophic interactions inside an arsenic-rich microbial ecosystem.</title>
        <authorList>
            <person name="Bertin P.N."/>
            <person name="Heinrich-Salmeron A."/>
            <person name="Pelletier E."/>
            <person name="Goulhen-Chollet F."/>
            <person name="Arsene-Ploetze F."/>
            <person name="Gallien S."/>
            <person name="Calteau A."/>
            <person name="Vallenet D."/>
            <person name="Casiot C."/>
            <person name="Chane-Woon-Ming B."/>
            <person name="Giloteaux L."/>
            <person name="Barakat M."/>
            <person name="Bonnefoy V."/>
            <person name="Bruneel O."/>
            <person name="Chandler M."/>
            <person name="Cleiss J."/>
            <person name="Duran R."/>
            <person name="Elbaz-Poulichet F."/>
            <person name="Fonknechten N."/>
            <person name="Lauga B."/>
            <person name="Mornico D."/>
            <person name="Ortet P."/>
            <person name="Schaeffer C."/>
            <person name="Siguier P."/>
            <person name="Alexander Thil Smith A."/>
            <person name="Van Dorsselaer A."/>
            <person name="Weissenbach J."/>
            <person name="Medigue C."/>
            <person name="Le Paslier D."/>
        </authorList>
    </citation>
    <scope>NUCLEOTIDE SEQUENCE</scope>
</reference>
<evidence type="ECO:0000313" key="1">
    <source>
        <dbReference type="EMBL" id="CBI01353.1"/>
    </source>
</evidence>
<dbReference type="AlphaFoldDB" id="E6Q2E3"/>
<proteinExistence type="predicted"/>
<dbReference type="EMBL" id="CABQ01000002">
    <property type="protein sequence ID" value="CBI06640.1"/>
    <property type="molecule type" value="Genomic_DNA"/>
</dbReference>
<evidence type="ECO:0000313" key="2">
    <source>
        <dbReference type="EMBL" id="CBI06640.1"/>
    </source>
</evidence>
<accession>E6Q2E3</accession>
<protein>
    <submittedName>
        <fullName evidence="1">Uncharacterized protein</fullName>
    </submittedName>
</protein>